<reference evidence="2" key="1">
    <citation type="journal article" date="2014" name="Sci. Data">
        <title>Genomes of diverse isolates of the marine cyanobacterium Prochlorococcus.</title>
        <authorList>
            <person name="Biller S."/>
            <person name="Berube P."/>
            <person name="Thompson J."/>
            <person name="Kelly L."/>
            <person name="Roggensack S."/>
            <person name="Awad L."/>
            <person name="Roache-Johnson K."/>
            <person name="Ding H."/>
            <person name="Giovannoni S.J."/>
            <person name="Moore L.R."/>
            <person name="Chisholm S.W."/>
        </authorList>
    </citation>
    <scope>NUCLEOTIDE SEQUENCE [LARGE SCALE GENOMIC DNA]</scope>
    <source>
        <strain evidence="2">GP2</strain>
    </source>
</reference>
<accession>A0A0A1ZEC6</accession>
<organism evidence="1 2">
    <name type="scientific">Prochlorococcus marinus str. GP2</name>
    <dbReference type="NCBI Taxonomy" id="59925"/>
    <lineage>
        <taxon>Bacteria</taxon>
        <taxon>Bacillati</taxon>
        <taxon>Cyanobacteriota</taxon>
        <taxon>Cyanophyceae</taxon>
        <taxon>Synechococcales</taxon>
        <taxon>Prochlorococcaceae</taxon>
        <taxon>Prochlorococcus</taxon>
    </lineage>
</organism>
<evidence type="ECO:0000313" key="2">
    <source>
        <dbReference type="Proteomes" id="UP000030598"/>
    </source>
</evidence>
<gene>
    <name evidence="1" type="ORF">EU91_1385</name>
</gene>
<dbReference type="AlphaFoldDB" id="A0A0A1ZEC6"/>
<sequence>MKTMEYLDEIIKEIRGKTYDNKHADIYVRELLDQDKEYD</sequence>
<proteinExistence type="predicted"/>
<dbReference type="EMBL" id="JNAH01000007">
    <property type="protein sequence ID" value="KGF86623.1"/>
    <property type="molecule type" value="Genomic_DNA"/>
</dbReference>
<comment type="caution">
    <text evidence="1">The sequence shown here is derived from an EMBL/GenBank/DDBJ whole genome shotgun (WGS) entry which is preliminary data.</text>
</comment>
<evidence type="ECO:0000313" key="1">
    <source>
        <dbReference type="EMBL" id="KGF86623.1"/>
    </source>
</evidence>
<dbReference type="Proteomes" id="UP000030598">
    <property type="component" value="Unassembled WGS sequence"/>
</dbReference>
<protein>
    <submittedName>
        <fullName evidence="1">Uncharacterized protein</fullName>
    </submittedName>
</protein>
<name>A0A0A1ZEC6_PROMR</name>